<name>A0A2S3X4N2_PSEPU</name>
<evidence type="ECO:0000259" key="1">
    <source>
        <dbReference type="PROSITE" id="PS50943"/>
    </source>
</evidence>
<dbReference type="AlphaFoldDB" id="A0A2S3X4N2"/>
<comment type="caution">
    <text evidence="2">The sequence shown here is derived from an EMBL/GenBank/DDBJ whole genome shotgun (WGS) entry which is preliminary data.</text>
</comment>
<proteinExistence type="predicted"/>
<evidence type="ECO:0000313" key="3">
    <source>
        <dbReference type="Proteomes" id="UP000237230"/>
    </source>
</evidence>
<dbReference type="InterPro" id="IPR001387">
    <property type="entry name" value="Cro/C1-type_HTH"/>
</dbReference>
<dbReference type="PROSITE" id="PS50943">
    <property type="entry name" value="HTH_CROC1"/>
    <property type="match status" value="1"/>
</dbReference>
<dbReference type="OrthoDB" id="8527218at2"/>
<organism evidence="2 3">
    <name type="scientific">Pseudomonas putida</name>
    <name type="common">Arthrobacter siderocapsulatus</name>
    <dbReference type="NCBI Taxonomy" id="303"/>
    <lineage>
        <taxon>Bacteria</taxon>
        <taxon>Pseudomonadati</taxon>
        <taxon>Pseudomonadota</taxon>
        <taxon>Gammaproteobacteria</taxon>
        <taxon>Pseudomonadales</taxon>
        <taxon>Pseudomonadaceae</taxon>
        <taxon>Pseudomonas</taxon>
    </lineage>
</organism>
<dbReference type="CDD" id="cd00093">
    <property type="entry name" value="HTH_XRE"/>
    <property type="match status" value="1"/>
</dbReference>
<dbReference type="SUPFAM" id="SSF47413">
    <property type="entry name" value="lambda repressor-like DNA-binding domains"/>
    <property type="match status" value="1"/>
</dbReference>
<dbReference type="Proteomes" id="UP000237230">
    <property type="component" value="Unassembled WGS sequence"/>
</dbReference>
<dbReference type="RefSeq" id="WP_103447313.1">
    <property type="nucleotide sequence ID" value="NZ_JABFDQ010000003.1"/>
</dbReference>
<feature type="domain" description="HTH cro/C1-type" evidence="1">
    <location>
        <begin position="11"/>
        <end position="63"/>
    </location>
</feature>
<dbReference type="InterPro" id="IPR010982">
    <property type="entry name" value="Lambda_DNA-bd_dom_sf"/>
</dbReference>
<dbReference type="EMBL" id="MINH01000019">
    <property type="protein sequence ID" value="POG10540.1"/>
    <property type="molecule type" value="Genomic_DNA"/>
</dbReference>
<reference evidence="2 3" key="2">
    <citation type="submission" date="2018-03" db="EMBL/GenBank/DDBJ databases">
        <title>Draft genome of Pseudomonas putida strain KH-21-114.</title>
        <authorList>
            <person name="Yoshizawa S."/>
            <person name="Khan N.H."/>
            <person name="Nishimura M."/>
            <person name="Chiura H.X."/>
            <person name="Ogura Y."/>
            <person name="Hayashi T."/>
            <person name="Kogure K."/>
        </authorList>
    </citation>
    <scope>NUCLEOTIDE SEQUENCE [LARGE SCALE GENOMIC DNA]</scope>
    <source>
        <strain evidence="2 3">KH-21-114</strain>
    </source>
</reference>
<dbReference type="GO" id="GO:0003677">
    <property type="term" value="F:DNA binding"/>
    <property type="evidence" value="ECO:0007669"/>
    <property type="project" value="InterPro"/>
</dbReference>
<reference evidence="2 3" key="1">
    <citation type="submission" date="2016-08" db="EMBL/GenBank/DDBJ databases">
        <authorList>
            <person name="Seilhamer J.J."/>
        </authorList>
    </citation>
    <scope>NUCLEOTIDE SEQUENCE [LARGE SCALE GENOMIC DNA]</scope>
    <source>
        <strain evidence="2 3">KH-21-114</strain>
    </source>
</reference>
<sequence>MSLKSSFAIVLRALRCKRNLSQRDFGDTSRTFLSKLEGARSSLTLDKLEQVSQRLELSSLTLLTLTLSQESGKSAVELIDDLRSEIEGLERDGGVPGLDHATHCTPARKLRKHQASLALQTQICFQAS</sequence>
<evidence type="ECO:0000313" key="2">
    <source>
        <dbReference type="EMBL" id="POG10540.1"/>
    </source>
</evidence>
<gene>
    <name evidence="2" type="ORF">BGP84_12710</name>
</gene>
<protein>
    <submittedName>
        <fullName evidence="2">Transcriptional regulator</fullName>
    </submittedName>
</protein>
<accession>A0A2S3X4N2</accession>
<dbReference type="SMART" id="SM00530">
    <property type="entry name" value="HTH_XRE"/>
    <property type="match status" value="1"/>
</dbReference>
<dbReference type="Gene3D" id="1.10.260.40">
    <property type="entry name" value="lambda repressor-like DNA-binding domains"/>
    <property type="match status" value="1"/>
</dbReference>